<evidence type="ECO:0000313" key="2">
    <source>
        <dbReference type="Proteomes" id="UP001152622"/>
    </source>
</evidence>
<organism evidence="1 2">
    <name type="scientific">Synaphobranchus kaupii</name>
    <name type="common">Kaup's arrowtooth eel</name>
    <dbReference type="NCBI Taxonomy" id="118154"/>
    <lineage>
        <taxon>Eukaryota</taxon>
        <taxon>Metazoa</taxon>
        <taxon>Chordata</taxon>
        <taxon>Craniata</taxon>
        <taxon>Vertebrata</taxon>
        <taxon>Euteleostomi</taxon>
        <taxon>Actinopterygii</taxon>
        <taxon>Neopterygii</taxon>
        <taxon>Teleostei</taxon>
        <taxon>Anguilliformes</taxon>
        <taxon>Synaphobranchidae</taxon>
        <taxon>Synaphobranchus</taxon>
    </lineage>
</organism>
<reference evidence="1" key="1">
    <citation type="journal article" date="2023" name="Science">
        <title>Genome structures resolve the early diversification of teleost fishes.</title>
        <authorList>
            <person name="Parey E."/>
            <person name="Louis A."/>
            <person name="Montfort J."/>
            <person name="Bouchez O."/>
            <person name="Roques C."/>
            <person name="Iampietro C."/>
            <person name="Lluch J."/>
            <person name="Castinel A."/>
            <person name="Donnadieu C."/>
            <person name="Desvignes T."/>
            <person name="Floi Bucao C."/>
            <person name="Jouanno E."/>
            <person name="Wen M."/>
            <person name="Mejri S."/>
            <person name="Dirks R."/>
            <person name="Jansen H."/>
            <person name="Henkel C."/>
            <person name="Chen W.J."/>
            <person name="Zahm M."/>
            <person name="Cabau C."/>
            <person name="Klopp C."/>
            <person name="Thompson A.W."/>
            <person name="Robinson-Rechavi M."/>
            <person name="Braasch I."/>
            <person name="Lecointre G."/>
            <person name="Bobe J."/>
            <person name="Postlethwait J.H."/>
            <person name="Berthelot C."/>
            <person name="Roest Crollius H."/>
            <person name="Guiguen Y."/>
        </authorList>
    </citation>
    <scope>NUCLEOTIDE SEQUENCE</scope>
    <source>
        <strain evidence="1">WJC10195</strain>
    </source>
</reference>
<keyword evidence="2" id="KW-1185">Reference proteome</keyword>
<dbReference type="Proteomes" id="UP001152622">
    <property type="component" value="Chromosome 2"/>
</dbReference>
<dbReference type="AlphaFoldDB" id="A0A9Q1J8X3"/>
<evidence type="ECO:0000313" key="1">
    <source>
        <dbReference type="EMBL" id="KAJ8373607.1"/>
    </source>
</evidence>
<sequence length="249" mass="28350">MHAWYNVNRPCRKHEVTAFLRSSLTDLSPLINGRASLRPSPAFFLKSGPVVDQYRPLDPHHRHLTSQEHLGEQEREAMTYSPCGAAVSTSLAPIFRRPACCRLNSSRKSFPGPARLLEDSCSSHVRFDGTGRWMMKTLVCLVLGLFVLKVVEAGLFRNVRQVELDTYDSANYDVDLENLNLETQDIYDYDAGLIINEPQKCLGNFRLSDGMQGERHFLSGSSFRGNRDESEICLRVTLLHMCVEFVRRR</sequence>
<dbReference type="OrthoDB" id="8933979at2759"/>
<name>A0A9Q1J8X3_SYNKA</name>
<proteinExistence type="predicted"/>
<accession>A0A9Q1J8X3</accession>
<protein>
    <submittedName>
        <fullName evidence="1">Uncharacterized protein</fullName>
    </submittedName>
</protein>
<comment type="caution">
    <text evidence="1">The sequence shown here is derived from an EMBL/GenBank/DDBJ whole genome shotgun (WGS) entry which is preliminary data.</text>
</comment>
<gene>
    <name evidence="1" type="ORF">SKAU_G00041870</name>
</gene>
<dbReference type="EMBL" id="JAINUF010000002">
    <property type="protein sequence ID" value="KAJ8373607.1"/>
    <property type="molecule type" value="Genomic_DNA"/>
</dbReference>